<protein>
    <recommendedName>
        <fullName evidence="2">ZSWIM1/3 RNaseH-like domain-containing protein</fullName>
    </recommendedName>
</protein>
<gene>
    <name evidence="3" type="ORF">MEUPH1_LOCUS3040</name>
</gene>
<dbReference type="Pfam" id="PF21056">
    <property type="entry name" value="ZSWIM1-3_RNaseH-like"/>
    <property type="match status" value="1"/>
</dbReference>
<dbReference type="AlphaFoldDB" id="A0AAV0VWP3"/>
<accession>A0AAV0VWP3</accession>
<keyword evidence="1" id="KW-0175">Coiled coil</keyword>
<dbReference type="InterPro" id="IPR052579">
    <property type="entry name" value="Zinc_finger_SWIM"/>
</dbReference>
<reference evidence="3 4" key="1">
    <citation type="submission" date="2023-01" db="EMBL/GenBank/DDBJ databases">
        <authorList>
            <person name="Whitehead M."/>
        </authorList>
    </citation>
    <scope>NUCLEOTIDE SEQUENCE [LARGE SCALE GENOMIC DNA]</scope>
</reference>
<dbReference type="PANTHER" id="PTHR31569:SF4">
    <property type="entry name" value="SWIM-TYPE DOMAIN-CONTAINING PROTEIN"/>
    <property type="match status" value="1"/>
</dbReference>
<evidence type="ECO:0000313" key="4">
    <source>
        <dbReference type="Proteomes" id="UP001160148"/>
    </source>
</evidence>
<name>A0AAV0VWP3_9HEMI</name>
<dbReference type="InterPro" id="IPR048324">
    <property type="entry name" value="ZSWIM1-3_RNaseH-like"/>
</dbReference>
<evidence type="ECO:0000259" key="2">
    <source>
        <dbReference type="Pfam" id="PF21056"/>
    </source>
</evidence>
<dbReference type="PANTHER" id="PTHR31569">
    <property type="entry name" value="SWIM-TYPE DOMAIN-CONTAINING PROTEIN"/>
    <property type="match status" value="1"/>
</dbReference>
<proteinExistence type="predicted"/>
<organism evidence="3 4">
    <name type="scientific">Macrosiphum euphorbiae</name>
    <name type="common">potato aphid</name>
    <dbReference type="NCBI Taxonomy" id="13131"/>
    <lineage>
        <taxon>Eukaryota</taxon>
        <taxon>Metazoa</taxon>
        <taxon>Ecdysozoa</taxon>
        <taxon>Arthropoda</taxon>
        <taxon>Hexapoda</taxon>
        <taxon>Insecta</taxon>
        <taxon>Pterygota</taxon>
        <taxon>Neoptera</taxon>
        <taxon>Paraneoptera</taxon>
        <taxon>Hemiptera</taxon>
        <taxon>Sternorrhyncha</taxon>
        <taxon>Aphidomorpha</taxon>
        <taxon>Aphidoidea</taxon>
        <taxon>Aphididae</taxon>
        <taxon>Macrosiphini</taxon>
        <taxon>Macrosiphum</taxon>
    </lineage>
</organism>
<keyword evidence="4" id="KW-1185">Reference proteome</keyword>
<evidence type="ECO:0000256" key="1">
    <source>
        <dbReference type="SAM" id="Coils"/>
    </source>
</evidence>
<dbReference type="EMBL" id="CARXXK010000001">
    <property type="protein sequence ID" value="CAI6346096.1"/>
    <property type="molecule type" value="Genomic_DNA"/>
</dbReference>
<dbReference type="Proteomes" id="UP001160148">
    <property type="component" value="Unassembled WGS sequence"/>
</dbReference>
<feature type="coiled-coil region" evidence="1">
    <location>
        <begin position="367"/>
        <end position="405"/>
    </location>
</feature>
<feature type="domain" description="ZSWIM1/3 RNaseH-like" evidence="2">
    <location>
        <begin position="83"/>
        <end position="113"/>
    </location>
</feature>
<comment type="caution">
    <text evidence="3">The sequence shown here is derived from an EMBL/GenBank/DDBJ whole genome shotgun (WGS) entry which is preliminary data.</text>
</comment>
<sequence length="405" mass="47543">MAEATQTLKKGDEFCSLVRLEEAIKRFEDSENCNLSKFNTRTIEGGKRKGLKRHLNPELEYACLNYMCVQGGEYTSRSNGIGPNWTNIKCIMADKDFTERNVFREQFPQSKILICIFHCMRTFSREITTDKMNITAGQRNLCLQLAQEMVYAKNEDDYSRIHGQLKDTKITSVVKYFEKNWHTIKKEWVVYFQSKYMTLGNRTNNRLESTIQKITQVVTKLCRLDQLFEGLEMLMVTLRTERDHAATECFCKTPSFVSKLTYEQQQMFWHLTPFAFDLILPKFDLMNHVQIVSVDNLNQTVKIKSREGMLKDPVNVTTVQPMKPKRILNQHEKYKRAHVEAKRLASLTSEATGKEYLHRLNILKYIAEKWENENTIKLEDIDNLLKQTEENYEFANDDIIQMDDN</sequence>
<evidence type="ECO:0000313" key="3">
    <source>
        <dbReference type="EMBL" id="CAI6346096.1"/>
    </source>
</evidence>